<proteinExistence type="inferred from homology"/>
<dbReference type="EMBL" id="JACVVX010000001">
    <property type="protein sequence ID" value="MBD0414233.1"/>
    <property type="molecule type" value="Genomic_DNA"/>
</dbReference>
<dbReference type="Proteomes" id="UP000643405">
    <property type="component" value="Unassembled WGS sequence"/>
</dbReference>
<keyword evidence="1 3" id="KW-0808">Transferase</keyword>
<evidence type="ECO:0000313" key="4">
    <source>
        <dbReference type="Proteomes" id="UP000643405"/>
    </source>
</evidence>
<dbReference type="PANTHER" id="PTHR43007">
    <property type="entry name" value="2-PHOSPHO-L-LACTATE TRANSFERASE"/>
    <property type="match status" value="1"/>
</dbReference>
<name>A0A8J6PU94_9HYPH</name>
<evidence type="ECO:0000313" key="3">
    <source>
        <dbReference type="EMBL" id="MBD0414233.1"/>
    </source>
</evidence>
<dbReference type="InterPro" id="IPR038136">
    <property type="entry name" value="CofD-like_dom_sf"/>
</dbReference>
<dbReference type="InterPro" id="IPR002882">
    <property type="entry name" value="CofD"/>
</dbReference>
<comment type="caution">
    <text evidence="3">The sequence shown here is derived from an EMBL/GenBank/DDBJ whole genome shotgun (WGS) entry which is preliminary data.</text>
</comment>
<evidence type="ECO:0000256" key="1">
    <source>
        <dbReference type="ARBA" id="ARBA00022679"/>
    </source>
</evidence>
<dbReference type="AlphaFoldDB" id="A0A8J6PU94"/>
<sequence length="325" mass="33932">MTAGPPNKVVLLAGGVGGARMAEGLARALPKGALTVIANVGDDESFYGLHVSPDIDTLIYTLSDRIDRKQGWGVKDDAVRALDVLRDLGAPVWMKLGDADFGLHIWRSWRLAQGATLSEITAEAAENLGSRARVLPATDDRLQTKLLTDEGWMDFQPWFVGKRCEPRVSDIRYEGAAEARPSVAALEAIAAADLIVIAPSNPLLSIDPILAIPGMREAVQASVAPCMGVSPLIGGQAVKGPLGRLIEDLGLPAGSAGVAGRYAGLIDAFAVDPGDLDEMEPARSGGLAVLGTDIMLTDPAKAEAVARTLLAFAATLGANAARRLS</sequence>
<dbReference type="Gene3D" id="1.10.8.240">
    <property type="entry name" value="CofD-like domain"/>
    <property type="match status" value="1"/>
</dbReference>
<organism evidence="3 4">
    <name type="scientific">Oryzicola mucosus</name>
    <dbReference type="NCBI Taxonomy" id="2767425"/>
    <lineage>
        <taxon>Bacteria</taxon>
        <taxon>Pseudomonadati</taxon>
        <taxon>Pseudomonadota</taxon>
        <taxon>Alphaproteobacteria</taxon>
        <taxon>Hyphomicrobiales</taxon>
        <taxon>Phyllobacteriaceae</taxon>
        <taxon>Oryzicola</taxon>
    </lineage>
</organism>
<dbReference type="EC" id="2.7.8.28" evidence="3"/>
<reference evidence="3" key="1">
    <citation type="submission" date="2020-09" db="EMBL/GenBank/DDBJ databases">
        <title>Genome seq and assembly of Tianweitania sp.</title>
        <authorList>
            <person name="Chhetri G."/>
        </authorList>
    </citation>
    <scope>NUCLEOTIDE SEQUENCE</scope>
    <source>
        <strain evidence="3">Rool2</strain>
    </source>
</reference>
<dbReference type="SUPFAM" id="SSF142338">
    <property type="entry name" value="CofD-like"/>
    <property type="match status" value="1"/>
</dbReference>
<dbReference type="RefSeq" id="WP_188163602.1">
    <property type="nucleotide sequence ID" value="NZ_JACVVX010000001.1"/>
</dbReference>
<accession>A0A8J6PU94</accession>
<dbReference type="InterPro" id="IPR010115">
    <property type="entry name" value="FbiA/CofD"/>
</dbReference>
<keyword evidence="4" id="KW-1185">Reference proteome</keyword>
<dbReference type="Pfam" id="PF01933">
    <property type="entry name" value="CofD"/>
    <property type="match status" value="1"/>
</dbReference>
<evidence type="ECO:0000256" key="2">
    <source>
        <dbReference type="ARBA" id="ARBA00022842"/>
    </source>
</evidence>
<gene>
    <name evidence="3" type="ORF">ICI42_06155</name>
</gene>
<keyword evidence="2" id="KW-0460">Magnesium</keyword>
<dbReference type="GO" id="GO:0043743">
    <property type="term" value="F:LPPG:FO 2-phospho-L-lactate transferase activity"/>
    <property type="evidence" value="ECO:0007669"/>
    <property type="project" value="UniProtKB-EC"/>
</dbReference>
<dbReference type="PANTHER" id="PTHR43007:SF1">
    <property type="entry name" value="2-PHOSPHO-L-LACTATE TRANSFERASE"/>
    <property type="match status" value="1"/>
</dbReference>
<dbReference type="GO" id="GO:0000287">
    <property type="term" value="F:magnesium ion binding"/>
    <property type="evidence" value="ECO:0007669"/>
    <property type="project" value="InterPro"/>
</dbReference>
<dbReference type="HAMAP" id="MF_01257">
    <property type="entry name" value="CofD"/>
    <property type="match status" value="1"/>
</dbReference>
<dbReference type="CDD" id="cd07186">
    <property type="entry name" value="CofD_like"/>
    <property type="match status" value="1"/>
</dbReference>
<dbReference type="Gene3D" id="3.40.50.10680">
    <property type="entry name" value="CofD-like domains"/>
    <property type="match status" value="1"/>
</dbReference>
<protein>
    <submittedName>
        <fullName evidence="3">2-phospho-L-lactate transferase</fullName>
        <ecNumber evidence="3">2.7.8.28</ecNumber>
    </submittedName>
</protein>
<dbReference type="NCBIfam" id="TIGR01819">
    <property type="entry name" value="F420_cofD"/>
    <property type="match status" value="1"/>
</dbReference>